<evidence type="ECO:0000256" key="2">
    <source>
        <dbReference type="ARBA" id="ARBA00022801"/>
    </source>
</evidence>
<dbReference type="Pfam" id="PF01981">
    <property type="entry name" value="PTH2"/>
    <property type="match status" value="1"/>
</dbReference>
<dbReference type="NCBIfam" id="TIGR00283">
    <property type="entry name" value="arch_pth2"/>
    <property type="match status" value="1"/>
</dbReference>
<dbReference type="EC" id="3.1.1.29" evidence="1"/>
<name>A0AAD9GCY4_BABDI</name>
<evidence type="ECO:0000256" key="4">
    <source>
        <dbReference type="ARBA" id="ARBA00048707"/>
    </source>
</evidence>
<evidence type="ECO:0000256" key="1">
    <source>
        <dbReference type="ARBA" id="ARBA00013260"/>
    </source>
</evidence>
<reference evidence="6" key="2">
    <citation type="submission" date="2021-05" db="EMBL/GenBank/DDBJ databases">
        <authorList>
            <person name="Pain A."/>
        </authorList>
    </citation>
    <scope>NUCLEOTIDE SEQUENCE</scope>
    <source>
        <strain evidence="6">1802A</strain>
    </source>
</reference>
<dbReference type="Gene3D" id="3.40.1490.10">
    <property type="entry name" value="Bit1"/>
    <property type="match status" value="1"/>
</dbReference>
<dbReference type="CDD" id="cd02430">
    <property type="entry name" value="PTH2"/>
    <property type="match status" value="1"/>
</dbReference>
<comment type="similarity">
    <text evidence="3">Belongs to the PTH2 family.</text>
</comment>
<protein>
    <recommendedName>
        <fullName evidence="1">peptidyl-tRNA hydrolase</fullName>
        <ecNumber evidence="1">3.1.1.29</ecNumber>
    </recommendedName>
</protein>
<dbReference type="InterPro" id="IPR023476">
    <property type="entry name" value="Pep_tRNA_hydro_II_dom_sf"/>
</dbReference>
<evidence type="ECO:0000256" key="5">
    <source>
        <dbReference type="SAM" id="SignalP"/>
    </source>
</evidence>
<dbReference type="GO" id="GO:0004045">
    <property type="term" value="F:peptidyl-tRNA hydrolase activity"/>
    <property type="evidence" value="ECO:0007669"/>
    <property type="project" value="UniProtKB-EC"/>
</dbReference>
<keyword evidence="7" id="KW-1185">Reference proteome</keyword>
<comment type="caution">
    <text evidence="6">The sequence shown here is derived from an EMBL/GenBank/DDBJ whole genome shotgun (WGS) entry which is preliminary data.</text>
</comment>
<dbReference type="PANTHER" id="PTHR12649">
    <property type="entry name" value="PEPTIDYL-TRNA HYDROLASE 2"/>
    <property type="match status" value="1"/>
</dbReference>
<dbReference type="EMBL" id="JAHBMH010000044">
    <property type="protein sequence ID" value="KAK1936102.1"/>
    <property type="molecule type" value="Genomic_DNA"/>
</dbReference>
<dbReference type="NCBIfam" id="NF003314">
    <property type="entry name" value="PRK04322.1"/>
    <property type="match status" value="1"/>
</dbReference>
<feature type="chain" id="PRO_5042193248" description="peptidyl-tRNA hydrolase" evidence="5">
    <location>
        <begin position="25"/>
        <end position="186"/>
    </location>
</feature>
<dbReference type="PANTHER" id="PTHR12649:SF11">
    <property type="entry name" value="PEPTIDYL-TRNA HYDROLASE 2, MITOCHONDRIAL"/>
    <property type="match status" value="1"/>
</dbReference>
<comment type="catalytic activity">
    <reaction evidence="4">
        <text>an N-acyl-L-alpha-aminoacyl-tRNA + H2O = an N-acyl-L-amino acid + a tRNA + H(+)</text>
        <dbReference type="Rhea" id="RHEA:54448"/>
        <dbReference type="Rhea" id="RHEA-COMP:10123"/>
        <dbReference type="Rhea" id="RHEA-COMP:13883"/>
        <dbReference type="ChEBI" id="CHEBI:15377"/>
        <dbReference type="ChEBI" id="CHEBI:15378"/>
        <dbReference type="ChEBI" id="CHEBI:59874"/>
        <dbReference type="ChEBI" id="CHEBI:78442"/>
        <dbReference type="ChEBI" id="CHEBI:138191"/>
        <dbReference type="EC" id="3.1.1.29"/>
    </reaction>
</comment>
<dbReference type="AlphaFoldDB" id="A0AAD9GCY4"/>
<accession>A0AAD9GCY4</accession>
<evidence type="ECO:0000256" key="3">
    <source>
        <dbReference type="ARBA" id="ARBA00038050"/>
    </source>
</evidence>
<keyword evidence="2 6" id="KW-0378">Hydrolase</keyword>
<reference evidence="6" key="1">
    <citation type="journal article" date="2014" name="Nucleic Acids Res.">
        <title>The evolutionary dynamics of variant antigen genes in Babesia reveal a history of genomic innovation underlying host-parasite interaction.</title>
        <authorList>
            <person name="Jackson A.P."/>
            <person name="Otto T.D."/>
            <person name="Darby A."/>
            <person name="Ramaprasad A."/>
            <person name="Xia D."/>
            <person name="Echaide I.E."/>
            <person name="Farber M."/>
            <person name="Gahlot S."/>
            <person name="Gamble J."/>
            <person name="Gupta D."/>
            <person name="Gupta Y."/>
            <person name="Jackson L."/>
            <person name="Malandrin L."/>
            <person name="Malas T.B."/>
            <person name="Moussa E."/>
            <person name="Nair M."/>
            <person name="Reid A.J."/>
            <person name="Sanders M."/>
            <person name="Sharma J."/>
            <person name="Tracey A."/>
            <person name="Quail M.A."/>
            <person name="Weir W."/>
            <person name="Wastling J.M."/>
            <person name="Hall N."/>
            <person name="Willadsen P."/>
            <person name="Lingelbach K."/>
            <person name="Shiels B."/>
            <person name="Tait A."/>
            <person name="Berriman M."/>
            <person name="Allred D.R."/>
            <person name="Pain A."/>
        </authorList>
    </citation>
    <scope>NUCLEOTIDE SEQUENCE</scope>
    <source>
        <strain evidence="6">1802A</strain>
    </source>
</reference>
<evidence type="ECO:0000313" key="6">
    <source>
        <dbReference type="EMBL" id="KAK1936102.1"/>
    </source>
</evidence>
<dbReference type="Proteomes" id="UP001195914">
    <property type="component" value="Unassembled WGS sequence"/>
</dbReference>
<dbReference type="SUPFAM" id="SSF102462">
    <property type="entry name" value="Peptidyl-tRNA hydrolase II"/>
    <property type="match status" value="1"/>
</dbReference>
<feature type="signal peptide" evidence="5">
    <location>
        <begin position="1"/>
        <end position="24"/>
    </location>
</feature>
<gene>
    <name evidence="6" type="ORF">X943_001428</name>
</gene>
<keyword evidence="5" id="KW-0732">Signal</keyword>
<evidence type="ECO:0000313" key="7">
    <source>
        <dbReference type="Proteomes" id="UP001195914"/>
    </source>
</evidence>
<dbReference type="FunFam" id="3.40.1490.10:FF:000001">
    <property type="entry name" value="Peptidyl-tRNA hydrolase 2"/>
    <property type="match status" value="1"/>
</dbReference>
<proteinExistence type="inferred from homology"/>
<dbReference type="GO" id="GO:0005829">
    <property type="term" value="C:cytosol"/>
    <property type="evidence" value="ECO:0007669"/>
    <property type="project" value="TreeGrafter"/>
</dbReference>
<organism evidence="6 7">
    <name type="scientific">Babesia divergens</name>
    <dbReference type="NCBI Taxonomy" id="32595"/>
    <lineage>
        <taxon>Eukaryota</taxon>
        <taxon>Sar</taxon>
        <taxon>Alveolata</taxon>
        <taxon>Apicomplexa</taxon>
        <taxon>Aconoidasida</taxon>
        <taxon>Piroplasmida</taxon>
        <taxon>Babesiidae</taxon>
        <taxon>Babesia</taxon>
    </lineage>
</organism>
<sequence>MYRRIDEKTLLLLCALSWFLGVLSAPIIKAVINTVRGAFMKLINRDITKPITHKTAEQTSSEDDTDTEEPEMKLVLCVRTDLEMGKGKIAAQCGHAALGAYTDSIYRKNPYLDEWMRNGQRKVVLKVKSHDDMMALRRAAIAANVNHHTTCDAGRTQIPAGSYTVIAIGPAPENKIDAITGHLKLL</sequence>
<dbReference type="InterPro" id="IPR002833">
    <property type="entry name" value="PTH2"/>
</dbReference>